<sequence>MGKKGKKSQRGIGEKDTEVRNVRISIWVTKSDALGLEELAKKLGKSKADLLIPLIRELFDTPQV</sequence>
<protein>
    <recommendedName>
        <fullName evidence="3">Ribbon-helix-helix protein CopG domain-containing protein</fullName>
    </recommendedName>
</protein>
<evidence type="ECO:0000313" key="2">
    <source>
        <dbReference type="Proteomes" id="UP001576784"/>
    </source>
</evidence>
<accession>A0ABV4XJQ4</accession>
<reference evidence="1 2" key="1">
    <citation type="submission" date="2024-09" db="EMBL/GenBank/DDBJ databases">
        <title>Floridaenema gen nov. (Aerosakkonemataceae, Aerosakkonematales ord. nov., Cyanobacteria) from benthic tropical and subtropical fresh waters, with the description of four new species.</title>
        <authorList>
            <person name="Moretto J.A."/>
            <person name="Berthold D.E."/>
            <person name="Lefler F.W."/>
            <person name="Huang I.-S."/>
            <person name="Laughinghouse H. IV."/>
        </authorList>
    </citation>
    <scope>NUCLEOTIDE SEQUENCE [LARGE SCALE GENOMIC DNA]</scope>
    <source>
        <strain evidence="1 2">BLCC-F50</strain>
    </source>
</reference>
<dbReference type="Proteomes" id="UP001576784">
    <property type="component" value="Unassembled WGS sequence"/>
</dbReference>
<organism evidence="1 2">
    <name type="scientific">Floridaenema flaviceps BLCC-F50</name>
    <dbReference type="NCBI Taxonomy" id="3153642"/>
    <lineage>
        <taxon>Bacteria</taxon>
        <taxon>Bacillati</taxon>
        <taxon>Cyanobacteriota</taxon>
        <taxon>Cyanophyceae</taxon>
        <taxon>Oscillatoriophycideae</taxon>
        <taxon>Aerosakkonematales</taxon>
        <taxon>Aerosakkonemataceae</taxon>
        <taxon>Floridanema</taxon>
        <taxon>Floridanema flaviceps</taxon>
    </lineage>
</organism>
<keyword evidence="2" id="KW-1185">Reference proteome</keyword>
<dbReference type="RefSeq" id="WP_413261617.1">
    <property type="nucleotide sequence ID" value="NZ_JBHFNR010000019.1"/>
</dbReference>
<name>A0ABV4XJQ4_9CYAN</name>
<gene>
    <name evidence="1" type="ORF">ACE1CI_03235</name>
</gene>
<proteinExistence type="predicted"/>
<comment type="caution">
    <text evidence="1">The sequence shown here is derived from an EMBL/GenBank/DDBJ whole genome shotgun (WGS) entry which is preliminary data.</text>
</comment>
<dbReference type="EMBL" id="JBHFNR010000019">
    <property type="protein sequence ID" value="MFB2891940.1"/>
    <property type="molecule type" value="Genomic_DNA"/>
</dbReference>
<evidence type="ECO:0000313" key="1">
    <source>
        <dbReference type="EMBL" id="MFB2891940.1"/>
    </source>
</evidence>
<evidence type="ECO:0008006" key="3">
    <source>
        <dbReference type="Google" id="ProtNLM"/>
    </source>
</evidence>